<evidence type="ECO:0000256" key="2">
    <source>
        <dbReference type="SAM" id="SignalP"/>
    </source>
</evidence>
<dbReference type="OrthoDB" id="5516208at2"/>
<organism evidence="3 4">
    <name type="scientific">Polyangium spumosum</name>
    <dbReference type="NCBI Taxonomy" id="889282"/>
    <lineage>
        <taxon>Bacteria</taxon>
        <taxon>Pseudomonadati</taxon>
        <taxon>Myxococcota</taxon>
        <taxon>Polyangia</taxon>
        <taxon>Polyangiales</taxon>
        <taxon>Polyangiaceae</taxon>
        <taxon>Polyangium</taxon>
    </lineage>
</organism>
<evidence type="ECO:0008006" key="5">
    <source>
        <dbReference type="Google" id="ProtNLM"/>
    </source>
</evidence>
<proteinExistence type="predicted"/>
<dbReference type="Proteomes" id="UP000440224">
    <property type="component" value="Unassembled WGS sequence"/>
</dbReference>
<gene>
    <name evidence="3" type="ORF">GF068_05520</name>
</gene>
<keyword evidence="2" id="KW-0732">Signal</keyword>
<keyword evidence="4" id="KW-1185">Reference proteome</keyword>
<dbReference type="RefSeq" id="WP_153818181.1">
    <property type="nucleotide sequence ID" value="NZ_WJIE01000001.1"/>
</dbReference>
<evidence type="ECO:0000256" key="1">
    <source>
        <dbReference type="SAM" id="MobiDB-lite"/>
    </source>
</evidence>
<feature type="region of interest" description="Disordered" evidence="1">
    <location>
        <begin position="30"/>
        <end position="58"/>
    </location>
</feature>
<feature type="signal peptide" evidence="2">
    <location>
        <begin position="1"/>
        <end position="21"/>
    </location>
</feature>
<dbReference type="AlphaFoldDB" id="A0A6N7PH41"/>
<comment type="caution">
    <text evidence="3">The sequence shown here is derived from an EMBL/GenBank/DDBJ whole genome shotgun (WGS) entry which is preliminary data.</text>
</comment>
<accession>A0A6N7PH41</accession>
<protein>
    <recommendedName>
        <fullName evidence="5">Tryptophan synthase alpha chain</fullName>
    </recommendedName>
</protein>
<name>A0A6N7PH41_9BACT</name>
<evidence type="ECO:0000313" key="3">
    <source>
        <dbReference type="EMBL" id="MRG91383.1"/>
    </source>
</evidence>
<reference evidence="3 4" key="1">
    <citation type="submission" date="2019-10" db="EMBL/GenBank/DDBJ databases">
        <title>A soil myxobacterium in the family Polyangiaceae.</title>
        <authorList>
            <person name="Li Y."/>
            <person name="Wang J."/>
        </authorList>
    </citation>
    <scope>NUCLEOTIDE SEQUENCE [LARGE SCALE GENOMIC DNA]</scope>
    <source>
        <strain evidence="3 4">DSM 14734</strain>
    </source>
</reference>
<evidence type="ECO:0000313" key="4">
    <source>
        <dbReference type="Proteomes" id="UP000440224"/>
    </source>
</evidence>
<feature type="chain" id="PRO_5026875662" description="Tryptophan synthase alpha chain" evidence="2">
    <location>
        <begin position="22"/>
        <end position="202"/>
    </location>
</feature>
<dbReference type="EMBL" id="WJIE01000001">
    <property type="protein sequence ID" value="MRG91383.1"/>
    <property type="molecule type" value="Genomic_DNA"/>
</dbReference>
<sequence length="202" mass="19801">MRSIVLGAGLFGLLLSVNGCADILGIEPWKDPAQAGDGNDDGEGGKEDVTSSAAGGGGVGGGDTCSDGVQDGDEADVDCGGSTCPACPDGAACMTDEDCASDFCSPRQLCAYDDGRCEMESEAGPTCGDCLKNGDETDADCGGATCLACRPGKTCLQDADCLGGACLNNVCDAGAAGTRCYANADCKGGQCLGADLTGGVCQ</sequence>